<keyword evidence="2" id="KW-1185">Reference proteome</keyword>
<dbReference type="RefSeq" id="WP_269878135.1">
    <property type="nucleotide sequence ID" value="NZ_JAPZVM010000007.1"/>
</dbReference>
<dbReference type="SUPFAM" id="SSF143011">
    <property type="entry name" value="RelE-like"/>
    <property type="match status" value="1"/>
</dbReference>
<evidence type="ECO:0000313" key="2">
    <source>
        <dbReference type="Proteomes" id="UP001141933"/>
    </source>
</evidence>
<comment type="caution">
    <text evidence="1">The sequence shown here is derived from an EMBL/GenBank/DDBJ whole genome shotgun (WGS) entry which is preliminary data.</text>
</comment>
<gene>
    <name evidence="1" type="ORF">O6P32_09120</name>
</gene>
<sequence length="104" mass="12460">MEIIFNEKYLKEMYITGQTDKRHRYQPQVVRKYIRVINIMLETPNVQGLLKYNSLNYEKLKGDKAGLSSVRVNDQYRIEFEERTREVETIATICNIIDLSNHYK</sequence>
<evidence type="ECO:0000313" key="1">
    <source>
        <dbReference type="EMBL" id="MCZ8372866.1"/>
    </source>
</evidence>
<dbReference type="InterPro" id="IPR035093">
    <property type="entry name" value="RelE/ParE_toxin_dom_sf"/>
</dbReference>
<accession>A0ABT4PIP3</accession>
<dbReference type="Gene3D" id="3.30.2310.20">
    <property type="entry name" value="RelE-like"/>
    <property type="match status" value="1"/>
</dbReference>
<dbReference type="InterPro" id="IPR007711">
    <property type="entry name" value="HigB-1"/>
</dbReference>
<name>A0ABT4PIP3_9BACT</name>
<proteinExistence type="predicted"/>
<reference evidence="1" key="1">
    <citation type="submission" date="2022-12" db="EMBL/GenBank/DDBJ databases">
        <title>Phocaeicola acetigenes sp. nov., isolated feces from a healthy human.</title>
        <authorList>
            <person name="Do H."/>
            <person name="Ha Y.B."/>
            <person name="Kim J.-S."/>
            <person name="Suh M.K."/>
            <person name="Kim H.S."/>
            <person name="Lee J.-S."/>
        </authorList>
    </citation>
    <scope>NUCLEOTIDE SEQUENCE</scope>
    <source>
        <strain evidence="1">KGMB11183</strain>
    </source>
</reference>
<dbReference type="Proteomes" id="UP001141933">
    <property type="component" value="Unassembled WGS sequence"/>
</dbReference>
<protein>
    <submittedName>
        <fullName evidence="1">Type II toxin-antitoxin system RelE/ParE family toxin</fullName>
    </submittedName>
</protein>
<dbReference type="Pfam" id="PF05015">
    <property type="entry name" value="HigB-like_toxin"/>
    <property type="match status" value="1"/>
</dbReference>
<dbReference type="EMBL" id="JAPZVM010000007">
    <property type="protein sequence ID" value="MCZ8372866.1"/>
    <property type="molecule type" value="Genomic_DNA"/>
</dbReference>
<organism evidence="1 2">
    <name type="scientific">Phocaeicola acetigenes</name>
    <dbReference type="NCBI Taxonomy" id="3016083"/>
    <lineage>
        <taxon>Bacteria</taxon>
        <taxon>Pseudomonadati</taxon>
        <taxon>Bacteroidota</taxon>
        <taxon>Bacteroidia</taxon>
        <taxon>Bacteroidales</taxon>
        <taxon>Bacteroidaceae</taxon>
        <taxon>Phocaeicola</taxon>
    </lineage>
</organism>